<keyword evidence="9" id="KW-1185">Reference proteome</keyword>
<feature type="domain" description="VTT" evidence="7">
    <location>
        <begin position="34"/>
        <end position="149"/>
    </location>
</feature>
<feature type="transmembrane region" description="Helical" evidence="6">
    <location>
        <begin position="99"/>
        <end position="122"/>
    </location>
</feature>
<evidence type="ECO:0000256" key="5">
    <source>
        <dbReference type="ARBA" id="ARBA00023136"/>
    </source>
</evidence>
<dbReference type="RefSeq" id="WP_343798916.1">
    <property type="nucleotide sequence ID" value="NZ_BAAADJ010000021.1"/>
</dbReference>
<dbReference type="Pfam" id="PF09335">
    <property type="entry name" value="VTT_dom"/>
    <property type="match status" value="1"/>
</dbReference>
<comment type="similarity">
    <text evidence="6">Belongs to the TVP38/TMEM64 family.</text>
</comment>
<keyword evidence="3 6" id="KW-0812">Transmembrane</keyword>
<feature type="transmembrane region" description="Helical" evidence="6">
    <location>
        <begin position="128"/>
        <end position="150"/>
    </location>
</feature>
<evidence type="ECO:0000256" key="6">
    <source>
        <dbReference type="RuleBase" id="RU366058"/>
    </source>
</evidence>
<comment type="subcellular location">
    <subcellularLocation>
        <location evidence="1 6">Cell membrane</location>
        <topology evidence="1 6">Multi-pass membrane protein</topology>
    </subcellularLocation>
</comment>
<protein>
    <recommendedName>
        <fullName evidence="6">TVP38/TMEM64 family membrane protein</fullName>
    </recommendedName>
</protein>
<feature type="transmembrane region" description="Helical" evidence="6">
    <location>
        <begin position="162"/>
        <end position="184"/>
    </location>
</feature>
<dbReference type="PANTHER" id="PTHR12677:SF55">
    <property type="entry name" value="UNDECAPRENYL PHOSPHATE TRANSPORTER SAOUHSC_00901-RELATED"/>
    <property type="match status" value="1"/>
</dbReference>
<dbReference type="InterPro" id="IPR032816">
    <property type="entry name" value="VTT_dom"/>
</dbReference>
<evidence type="ECO:0000259" key="7">
    <source>
        <dbReference type="Pfam" id="PF09335"/>
    </source>
</evidence>
<sequence>MIDQFITILDGLNIVFAIFFSVLINVFINVLGVIPSFFITAGNLFYFGFWGGTLISFIGESIGALVAFFLYRKGLKKQRQKWSTHNKLKLLVDSSGKEAFLLILLLRVIPYVPSALVTLAASVSKISWTSFFIASSVGKIPAVVMEALTVYGLKELMPSIKFLLIILSVGLLVPIIKSIIRYHFKKE</sequence>
<keyword evidence="5 6" id="KW-0472">Membrane</keyword>
<reference evidence="9" key="1">
    <citation type="journal article" date="2019" name="Int. J. Syst. Evol. Microbiol.">
        <title>The Global Catalogue of Microorganisms (GCM) 10K type strain sequencing project: providing services to taxonomists for standard genome sequencing and annotation.</title>
        <authorList>
            <consortium name="The Broad Institute Genomics Platform"/>
            <consortium name="The Broad Institute Genome Sequencing Center for Infectious Disease"/>
            <person name="Wu L."/>
            <person name="Ma J."/>
        </authorList>
    </citation>
    <scope>NUCLEOTIDE SEQUENCE [LARGE SCALE GENOMIC DNA]</scope>
    <source>
        <strain evidence="9">JCM 9731</strain>
    </source>
</reference>
<name>A0ABP3FZ24_9BACI</name>
<evidence type="ECO:0000256" key="1">
    <source>
        <dbReference type="ARBA" id="ARBA00004651"/>
    </source>
</evidence>
<dbReference type="PANTHER" id="PTHR12677">
    <property type="entry name" value="GOLGI APPARATUS MEMBRANE PROTEIN TVP38-RELATED"/>
    <property type="match status" value="1"/>
</dbReference>
<evidence type="ECO:0000256" key="3">
    <source>
        <dbReference type="ARBA" id="ARBA00022692"/>
    </source>
</evidence>
<feature type="transmembrane region" description="Helical" evidence="6">
    <location>
        <begin position="12"/>
        <end position="38"/>
    </location>
</feature>
<comment type="caution">
    <text evidence="8">The sequence shown here is derived from an EMBL/GenBank/DDBJ whole genome shotgun (WGS) entry which is preliminary data.</text>
</comment>
<gene>
    <name evidence="8" type="ORF">GCM10008967_21440</name>
</gene>
<feature type="transmembrane region" description="Helical" evidence="6">
    <location>
        <begin position="44"/>
        <end position="71"/>
    </location>
</feature>
<dbReference type="InterPro" id="IPR015414">
    <property type="entry name" value="TMEM64"/>
</dbReference>
<dbReference type="EMBL" id="BAAADJ010000021">
    <property type="protein sequence ID" value="GAA0330651.1"/>
    <property type="molecule type" value="Genomic_DNA"/>
</dbReference>
<organism evidence="8 9">
    <name type="scientific">Bacillus carboniphilus</name>
    <dbReference type="NCBI Taxonomy" id="86663"/>
    <lineage>
        <taxon>Bacteria</taxon>
        <taxon>Bacillati</taxon>
        <taxon>Bacillota</taxon>
        <taxon>Bacilli</taxon>
        <taxon>Bacillales</taxon>
        <taxon>Bacillaceae</taxon>
        <taxon>Bacillus</taxon>
    </lineage>
</organism>
<evidence type="ECO:0000313" key="9">
    <source>
        <dbReference type="Proteomes" id="UP001500782"/>
    </source>
</evidence>
<keyword evidence="4 6" id="KW-1133">Transmembrane helix</keyword>
<accession>A0ABP3FZ24</accession>
<evidence type="ECO:0000313" key="8">
    <source>
        <dbReference type="EMBL" id="GAA0330651.1"/>
    </source>
</evidence>
<evidence type="ECO:0000256" key="2">
    <source>
        <dbReference type="ARBA" id="ARBA00022475"/>
    </source>
</evidence>
<proteinExistence type="inferred from homology"/>
<evidence type="ECO:0000256" key="4">
    <source>
        <dbReference type="ARBA" id="ARBA00022989"/>
    </source>
</evidence>
<dbReference type="Proteomes" id="UP001500782">
    <property type="component" value="Unassembled WGS sequence"/>
</dbReference>
<keyword evidence="2 6" id="KW-1003">Cell membrane</keyword>